<sequence>MMQRPSRCSIDSFADFAVPVLDRCLFYPAAGGRCKLLTLLSRCSVDV</sequence>
<organism evidence="1 2">
    <name type="scientific">Anopheles dirus</name>
    <dbReference type="NCBI Taxonomy" id="7168"/>
    <lineage>
        <taxon>Eukaryota</taxon>
        <taxon>Metazoa</taxon>
        <taxon>Ecdysozoa</taxon>
        <taxon>Arthropoda</taxon>
        <taxon>Hexapoda</taxon>
        <taxon>Insecta</taxon>
        <taxon>Pterygota</taxon>
        <taxon>Neoptera</taxon>
        <taxon>Endopterygota</taxon>
        <taxon>Diptera</taxon>
        <taxon>Nematocera</taxon>
        <taxon>Culicoidea</taxon>
        <taxon>Culicidae</taxon>
        <taxon>Anophelinae</taxon>
        <taxon>Anopheles</taxon>
    </lineage>
</organism>
<name>A0A182NWF2_9DIPT</name>
<protein>
    <submittedName>
        <fullName evidence="1">Uncharacterized protein</fullName>
    </submittedName>
</protein>
<reference evidence="2" key="1">
    <citation type="submission" date="2013-03" db="EMBL/GenBank/DDBJ databases">
        <title>The Genome Sequence of Anopheles dirus WRAIR2.</title>
        <authorList>
            <consortium name="The Broad Institute Genomics Platform"/>
            <person name="Neafsey D.E."/>
            <person name="Walton C."/>
            <person name="Walker B."/>
            <person name="Young S.K."/>
            <person name="Zeng Q."/>
            <person name="Gargeya S."/>
            <person name="Fitzgerald M."/>
            <person name="Haas B."/>
            <person name="Abouelleil A."/>
            <person name="Allen A.W."/>
            <person name="Alvarado L."/>
            <person name="Arachchi H.M."/>
            <person name="Berlin A.M."/>
            <person name="Chapman S.B."/>
            <person name="Gainer-Dewar J."/>
            <person name="Goldberg J."/>
            <person name="Griggs A."/>
            <person name="Gujja S."/>
            <person name="Hansen M."/>
            <person name="Howarth C."/>
            <person name="Imamovic A."/>
            <person name="Ireland A."/>
            <person name="Larimer J."/>
            <person name="McCowan C."/>
            <person name="Murphy C."/>
            <person name="Pearson M."/>
            <person name="Poon T.W."/>
            <person name="Priest M."/>
            <person name="Roberts A."/>
            <person name="Saif S."/>
            <person name="Shea T."/>
            <person name="Sisk P."/>
            <person name="Sykes S."/>
            <person name="Wortman J."/>
            <person name="Nusbaum C."/>
            <person name="Birren B."/>
        </authorList>
    </citation>
    <scope>NUCLEOTIDE SEQUENCE [LARGE SCALE GENOMIC DNA]</scope>
    <source>
        <strain evidence="2">WRAIR2</strain>
    </source>
</reference>
<keyword evidence="2" id="KW-1185">Reference proteome</keyword>
<reference evidence="1" key="2">
    <citation type="submission" date="2020-05" db="UniProtKB">
        <authorList>
            <consortium name="EnsemblMetazoa"/>
        </authorList>
    </citation>
    <scope>IDENTIFICATION</scope>
    <source>
        <strain evidence="1">WRAIR2</strain>
    </source>
</reference>
<accession>A0A182NWF2</accession>
<dbReference type="AlphaFoldDB" id="A0A182NWF2"/>
<evidence type="ECO:0000313" key="2">
    <source>
        <dbReference type="Proteomes" id="UP000075884"/>
    </source>
</evidence>
<evidence type="ECO:0000313" key="1">
    <source>
        <dbReference type="EnsemblMetazoa" id="ADIR014226-PA"/>
    </source>
</evidence>
<proteinExistence type="predicted"/>
<dbReference type="VEuPathDB" id="VectorBase:ADIR014226"/>
<dbReference type="Proteomes" id="UP000075884">
    <property type="component" value="Unassembled WGS sequence"/>
</dbReference>
<dbReference type="EnsemblMetazoa" id="ADIR014226-RA">
    <property type="protein sequence ID" value="ADIR014226-PA"/>
    <property type="gene ID" value="ADIR014226"/>
</dbReference>